<dbReference type="InterPro" id="IPR043108">
    <property type="entry name" value="Her-1_C"/>
</dbReference>
<sequence>MRRPPVIQLIQKCHCTEGPSTGPTRRISQLLRTATQTKNFSYIDQLTNYLKNNFVLHEPGRFLIVPKPYGVSCVGISQKEGGVFENSVYNRKDADELPTKKLIDRSVTISECIPGLAQFFNEPNLSFCTGLKRYLSGAIVLPANKIDFENVKKSIKYAVAKPSDCRYHYNAVAILVGSPPSTTGTLAGYATFQSNGKVSEYIFVEGPSNVRARTGKFAVAGSMEWRVLAKKHGCSLVEFSVNKFARHLPRLMFSHLLCPILGDELYCSRLIEIDGKPATLQPKDMRRAQNRRYFPKALTDHFGVTALELQKSMPLYCHVHSTIFPRFGWIIGRPKSEQDVADLYANIPPPQHFLAMVEALGMSDSLAKYLHEDEIEDIALFLLGKICFDVARFRRCLNLGMLNIVVGFFYIVFFFFIQHCGHHYYLTCVCTDWHQLGGKSKRSILDARLTYTSAGLLGAMTYRVPANTVLRVIIIASAVLATDVKLDSRQISVHCCPHEKAECCEDVIEKRLPLNCSMNFEDLLSASNCIQKEIYGAKSIEFARIEDVECCRVFSNEAKDPAEICLSTCIRVLRSPSLRSIDKLRTMKTCRPNNKDYSCFRRCQSFLKSRNSTSIKFPYLAVCDLADRLETGVLYIGPEVKD</sequence>
<proteinExistence type="predicted"/>
<reference evidence="2 3" key="1">
    <citation type="submission" date="2023-08" db="EMBL/GenBank/DDBJ databases">
        <title>A Necator americanus chromosomal reference genome.</title>
        <authorList>
            <person name="Ilik V."/>
            <person name="Petrzelkova K.J."/>
            <person name="Pardy F."/>
            <person name="Fuh T."/>
            <person name="Niatou-Singa F.S."/>
            <person name="Gouil Q."/>
            <person name="Baker L."/>
            <person name="Ritchie M.E."/>
            <person name="Jex A.R."/>
            <person name="Gazzola D."/>
            <person name="Li H."/>
            <person name="Toshio Fujiwara R."/>
            <person name="Zhan B."/>
            <person name="Aroian R.V."/>
            <person name="Pafco B."/>
            <person name="Schwarz E.M."/>
        </authorList>
    </citation>
    <scope>NUCLEOTIDE SEQUENCE [LARGE SCALE GENOMIC DNA]</scope>
    <source>
        <strain evidence="2 3">Aroian</strain>
        <tissue evidence="2">Whole animal</tissue>
    </source>
</reference>
<dbReference type="InterPro" id="IPR020103">
    <property type="entry name" value="PsdUridine_synth_cat_dom_sf"/>
</dbReference>
<comment type="caution">
    <text evidence="2">The sequence shown here is derived from an EMBL/GenBank/DDBJ whole genome shotgun (WGS) entry which is preliminary data.</text>
</comment>
<dbReference type="EMBL" id="JAVFWL010000005">
    <property type="protein sequence ID" value="KAK6754960.1"/>
    <property type="molecule type" value="Genomic_DNA"/>
</dbReference>
<evidence type="ECO:0000313" key="2">
    <source>
        <dbReference type="EMBL" id="KAK6754960.1"/>
    </source>
</evidence>
<keyword evidence="1" id="KW-0472">Membrane</keyword>
<dbReference type="PANTHER" id="PTHR37979:SF1">
    <property type="entry name" value="PROTEIN HER-1"/>
    <property type="match status" value="1"/>
</dbReference>
<dbReference type="SUPFAM" id="SSF110014">
    <property type="entry name" value="Her-1"/>
    <property type="match status" value="1"/>
</dbReference>
<feature type="transmembrane region" description="Helical" evidence="1">
    <location>
        <begin position="396"/>
        <end position="417"/>
    </location>
</feature>
<accession>A0ABR1DX76</accession>
<dbReference type="PANTHER" id="PTHR37979">
    <property type="entry name" value="PROTEIN HER-1"/>
    <property type="match status" value="1"/>
</dbReference>
<dbReference type="Gene3D" id="1.10.150.360">
    <property type="match status" value="1"/>
</dbReference>
<dbReference type="Proteomes" id="UP001303046">
    <property type="component" value="Unassembled WGS sequence"/>
</dbReference>
<dbReference type="Gene3D" id="1.10.150.370">
    <property type="entry name" value="Caenorhabditis elegans Her-1, C-terminal domain"/>
    <property type="match status" value="1"/>
</dbReference>
<keyword evidence="1" id="KW-1133">Transmembrane helix</keyword>
<protein>
    <submittedName>
        <fullName evidence="2">Uncharacterized protein</fullName>
    </submittedName>
</protein>
<organism evidence="2 3">
    <name type="scientific">Necator americanus</name>
    <name type="common">Human hookworm</name>
    <dbReference type="NCBI Taxonomy" id="51031"/>
    <lineage>
        <taxon>Eukaryota</taxon>
        <taxon>Metazoa</taxon>
        <taxon>Ecdysozoa</taxon>
        <taxon>Nematoda</taxon>
        <taxon>Chromadorea</taxon>
        <taxon>Rhabditida</taxon>
        <taxon>Rhabditina</taxon>
        <taxon>Rhabditomorpha</taxon>
        <taxon>Strongyloidea</taxon>
        <taxon>Ancylostomatidae</taxon>
        <taxon>Bunostominae</taxon>
        <taxon>Necator</taxon>
    </lineage>
</organism>
<dbReference type="SUPFAM" id="SSF55120">
    <property type="entry name" value="Pseudouridine synthase"/>
    <property type="match status" value="1"/>
</dbReference>
<keyword evidence="1" id="KW-0812">Transmembrane</keyword>
<keyword evidence="3" id="KW-1185">Reference proteome</keyword>
<dbReference type="InterPro" id="IPR015313">
    <property type="entry name" value="Her-1"/>
</dbReference>
<name>A0ABR1DX76_NECAM</name>
<evidence type="ECO:0000313" key="3">
    <source>
        <dbReference type="Proteomes" id="UP001303046"/>
    </source>
</evidence>
<dbReference type="InterPro" id="IPR036341">
    <property type="entry name" value="Her-1_sf"/>
</dbReference>
<gene>
    <name evidence="2" type="primary">Necator_chrV.g18540</name>
    <name evidence="2" type="ORF">RB195_013749</name>
</gene>
<evidence type="ECO:0000256" key="1">
    <source>
        <dbReference type="SAM" id="Phobius"/>
    </source>
</evidence>
<dbReference type="Gene3D" id="3.30.2350.10">
    <property type="entry name" value="Pseudouridine synthase"/>
    <property type="match status" value="1"/>
</dbReference>
<dbReference type="Pfam" id="PF09232">
    <property type="entry name" value="Caenor_Her-1"/>
    <property type="match status" value="1"/>
</dbReference>